<dbReference type="PANTHER" id="PTHR43236:SF1">
    <property type="entry name" value="BLL7220 PROTEIN"/>
    <property type="match status" value="1"/>
</dbReference>
<sequence length="218" mass="25308">MNIYKPYRRLEKTLIEAEAVAILQKMASTPKYYPKWPLDPTRVAEFLGLDTEIIDLPWEGEGAIAAMIWPVEHKILINENSNKLSKGFQESSIAHEIGHWILHVDHQQVEIYQEKQNLGLEIPPPPLHRLYRDKEQNSIERQAQYFAGCLLMPRYILEEKCQGRDLTIWPHLYAMRDELGVTISNLVNRLQDLGWIHIPKNSKQIYPGNTDSSVKLKS</sequence>
<keyword evidence="3" id="KW-1185">Reference proteome</keyword>
<dbReference type="InterPro" id="IPR052345">
    <property type="entry name" value="Rad_response_metalloprotease"/>
</dbReference>
<protein>
    <submittedName>
        <fullName evidence="2">Zn peptidase</fullName>
    </submittedName>
</protein>
<name>A0A2T1LS03_9CHRO</name>
<accession>A0A2T1LS03</accession>
<evidence type="ECO:0000259" key="1">
    <source>
        <dbReference type="Pfam" id="PF06114"/>
    </source>
</evidence>
<feature type="domain" description="IrrE N-terminal-like" evidence="1">
    <location>
        <begin position="77"/>
        <end position="165"/>
    </location>
</feature>
<dbReference type="InterPro" id="IPR010359">
    <property type="entry name" value="IrrE_HExxH"/>
</dbReference>
<evidence type="ECO:0000313" key="2">
    <source>
        <dbReference type="EMBL" id="PSF32100.1"/>
    </source>
</evidence>
<proteinExistence type="predicted"/>
<dbReference type="RefSeq" id="WP_106459046.1">
    <property type="nucleotide sequence ID" value="NZ_PXOH01000039.1"/>
</dbReference>
<dbReference type="Proteomes" id="UP000239001">
    <property type="component" value="Unassembled WGS sequence"/>
</dbReference>
<reference evidence="2 3" key="2">
    <citation type="submission" date="2018-03" db="EMBL/GenBank/DDBJ databases">
        <authorList>
            <person name="Keele B.F."/>
        </authorList>
    </citation>
    <scope>NUCLEOTIDE SEQUENCE [LARGE SCALE GENOMIC DNA]</scope>
    <source>
        <strain evidence="2 3">CCALA 016</strain>
    </source>
</reference>
<reference evidence="2 3" key="1">
    <citation type="submission" date="2018-03" db="EMBL/GenBank/DDBJ databases">
        <title>The ancient ancestry and fast evolution of plastids.</title>
        <authorList>
            <person name="Moore K.R."/>
            <person name="Magnabosco C."/>
            <person name="Momper L."/>
            <person name="Gold D.A."/>
            <person name="Bosak T."/>
            <person name="Fournier G.P."/>
        </authorList>
    </citation>
    <scope>NUCLEOTIDE SEQUENCE [LARGE SCALE GENOMIC DNA]</scope>
    <source>
        <strain evidence="2 3">CCALA 016</strain>
    </source>
</reference>
<dbReference type="EMBL" id="PXOH01000039">
    <property type="protein sequence ID" value="PSF32100.1"/>
    <property type="molecule type" value="Genomic_DNA"/>
</dbReference>
<evidence type="ECO:0000313" key="3">
    <source>
        <dbReference type="Proteomes" id="UP000239001"/>
    </source>
</evidence>
<dbReference type="OrthoDB" id="9816277at2"/>
<comment type="caution">
    <text evidence="2">The sequence shown here is derived from an EMBL/GenBank/DDBJ whole genome shotgun (WGS) entry which is preliminary data.</text>
</comment>
<dbReference type="Pfam" id="PF06114">
    <property type="entry name" value="Peptidase_M78"/>
    <property type="match status" value="1"/>
</dbReference>
<gene>
    <name evidence="2" type="ORF">C7H19_21900</name>
</gene>
<dbReference type="PANTHER" id="PTHR43236">
    <property type="entry name" value="ANTITOXIN HIGA1"/>
    <property type="match status" value="1"/>
</dbReference>
<dbReference type="Gene3D" id="1.10.10.2910">
    <property type="match status" value="1"/>
</dbReference>
<organism evidence="2 3">
    <name type="scientific">Aphanothece hegewaldii CCALA 016</name>
    <dbReference type="NCBI Taxonomy" id="2107694"/>
    <lineage>
        <taxon>Bacteria</taxon>
        <taxon>Bacillati</taxon>
        <taxon>Cyanobacteriota</taxon>
        <taxon>Cyanophyceae</taxon>
        <taxon>Oscillatoriophycideae</taxon>
        <taxon>Chroococcales</taxon>
        <taxon>Aphanothecaceae</taxon>
        <taxon>Aphanothece</taxon>
    </lineage>
</organism>
<dbReference type="AlphaFoldDB" id="A0A2T1LS03"/>